<name>A0A8H2ZLE1_9HELO</name>
<feature type="region of interest" description="Disordered" evidence="1">
    <location>
        <begin position="438"/>
        <end position="494"/>
    </location>
</feature>
<keyword evidence="3" id="KW-1185">Reference proteome</keyword>
<feature type="compositionally biased region" description="Polar residues" evidence="1">
    <location>
        <begin position="329"/>
        <end position="351"/>
    </location>
</feature>
<dbReference type="EMBL" id="CAJHIA010000002">
    <property type="protein sequence ID" value="CAD6439904.1"/>
    <property type="molecule type" value="Genomic_DNA"/>
</dbReference>
<feature type="compositionally biased region" description="Acidic residues" evidence="1">
    <location>
        <begin position="98"/>
        <end position="111"/>
    </location>
</feature>
<dbReference type="Proteomes" id="UP000624404">
    <property type="component" value="Unassembled WGS sequence"/>
</dbReference>
<feature type="region of interest" description="Disordered" evidence="1">
    <location>
        <begin position="1"/>
        <end position="266"/>
    </location>
</feature>
<proteinExistence type="predicted"/>
<feature type="compositionally biased region" description="Polar residues" evidence="1">
    <location>
        <begin position="473"/>
        <end position="483"/>
    </location>
</feature>
<organism evidence="2 3">
    <name type="scientific">Sclerotinia trifoliorum</name>
    <dbReference type="NCBI Taxonomy" id="28548"/>
    <lineage>
        <taxon>Eukaryota</taxon>
        <taxon>Fungi</taxon>
        <taxon>Dikarya</taxon>
        <taxon>Ascomycota</taxon>
        <taxon>Pezizomycotina</taxon>
        <taxon>Leotiomycetes</taxon>
        <taxon>Helotiales</taxon>
        <taxon>Sclerotiniaceae</taxon>
        <taxon>Sclerotinia</taxon>
    </lineage>
</organism>
<dbReference type="OrthoDB" id="3562447at2759"/>
<sequence length="1016" mass="111639">MSSQRANGKRSGKLQELKDRREQAEKKRVRDLASKPAIKPATSIAEKPGNQSLNPSPAKPISLSSLPRIRKVKGTSKAEKKAQEEAVAAAKKKREMAEKEEGEIYSDDDEGMLTGHINDNSQTQRDTPSNKTTKAKPAARTTRCLPYKTKNQMESGNNNNNGARDVKKSQPEALKPSKTLQNLQKPKEPGVKTSSAKHRLFDSDGSSSSEEEIYKPIKKQNTTKAGMDFENPPIKRKHVEGKKEAPPVPVKKQKITEEVKKSVKKPVTAPVKRTPVVKETKYRMDTSKNLFQFGVPQHSKKLAPKKGSMQLGDVSEKLKDLGKRDKKTTPSSNPSTGVSSEIQSLSAASTAKSDKIATAPQSASVKKVQGTEGIMKEELKQEKLQVPKQPNSVVEVTQSLAVELDPEQDALLEKDMDEYMANLDPKVAAAVKAQQQQVNRRFSRESKKQAVKSDKKSVENSGFEIFGDAQETIILQPSPSSMEDSGFEELEMDLEQAFEADKQLQLAIKASFAFQNSNVPSSNQQSVDPTDESSTKDGSTEKEDLAAQQEDLDITSPSTSTTASTITNTTAATSASSLSGQDTTSLLVIKTIGGLIPDYGFARDRGYEPDMADEDGDADFITAKHATPNPSPALPPHLEGGSLEEQELGLKLELELERQLEQELELGTRAAEATAQEENMAQAPSSSDTSPSLDAIATQQKILPVQTPEQDHSNEGLLENISKPCEDSTGSTNDGFDNHSEYEMKDNGASSMETSFEELIDSAASVEQLSPPSPVEENIPEPYVTAKNQPAAEISRAEESRANIEPYVGPDGFIGLPPLDDTTDSDVSDNEDIETFQGSPPEVIILDDTPETKVSEDEDITMMDAYDEEIYRRHRVPPELSNVVVEEGSIDFEKLRAETIAARNELDILQEEAQFEIVVSFDRADLLRDLGVSEERIASYMEVNRGYEPHTGPWPAARAKNEIEIDSSDDEPSDDEEYYEGDDKVKHFQGFQYRRFQSEPLNIPLTDPNAHPFGPS</sequence>
<feature type="region of interest" description="Disordered" evidence="1">
    <location>
        <begin position="517"/>
        <end position="583"/>
    </location>
</feature>
<feature type="region of interest" description="Disordered" evidence="1">
    <location>
        <begin position="663"/>
        <end position="752"/>
    </location>
</feature>
<feature type="compositionally biased region" description="Basic and acidic residues" evidence="1">
    <location>
        <begin position="736"/>
        <end position="746"/>
    </location>
</feature>
<evidence type="ECO:0000313" key="2">
    <source>
        <dbReference type="EMBL" id="CAD6439904.1"/>
    </source>
</evidence>
<feature type="region of interest" description="Disordered" evidence="1">
    <location>
        <begin position="948"/>
        <end position="982"/>
    </location>
</feature>
<feature type="compositionally biased region" description="Acidic residues" evidence="1">
    <location>
        <begin position="821"/>
        <end position="834"/>
    </location>
</feature>
<feature type="region of interest" description="Disordered" evidence="1">
    <location>
        <begin position="292"/>
        <end position="369"/>
    </location>
</feature>
<feature type="compositionally biased region" description="Low complexity" evidence="1">
    <location>
        <begin position="131"/>
        <end position="143"/>
    </location>
</feature>
<evidence type="ECO:0000256" key="1">
    <source>
        <dbReference type="SAM" id="MobiDB-lite"/>
    </source>
</evidence>
<feature type="compositionally biased region" description="Polar residues" evidence="1">
    <location>
        <begin position="676"/>
        <end position="701"/>
    </location>
</feature>
<feature type="compositionally biased region" description="Low complexity" evidence="1">
    <location>
        <begin position="555"/>
        <end position="579"/>
    </location>
</feature>
<feature type="compositionally biased region" description="Acidic residues" evidence="1">
    <location>
        <begin position="964"/>
        <end position="980"/>
    </location>
</feature>
<feature type="region of interest" description="Disordered" evidence="1">
    <location>
        <begin position="621"/>
        <end position="646"/>
    </location>
</feature>
<protein>
    <submittedName>
        <fullName evidence="2">2e969ac2-fa70-472f-bcbc-898e8c9e1bca</fullName>
    </submittedName>
</protein>
<feature type="region of interest" description="Disordered" evidence="1">
    <location>
        <begin position="766"/>
        <end position="836"/>
    </location>
</feature>
<feature type="compositionally biased region" description="Low complexity" evidence="1">
    <location>
        <begin position="517"/>
        <end position="527"/>
    </location>
</feature>
<comment type="caution">
    <text evidence="2">The sequence shown here is derived from an EMBL/GenBank/DDBJ whole genome shotgun (WGS) entry which is preliminary data.</text>
</comment>
<feature type="compositionally biased region" description="Acidic residues" evidence="1">
    <location>
        <begin position="485"/>
        <end position="494"/>
    </location>
</feature>
<evidence type="ECO:0000313" key="3">
    <source>
        <dbReference type="Proteomes" id="UP000624404"/>
    </source>
</evidence>
<feature type="compositionally biased region" description="Basic and acidic residues" evidence="1">
    <location>
        <begin position="442"/>
        <end position="458"/>
    </location>
</feature>
<gene>
    <name evidence="2" type="ORF">SCLTRI_LOCUS544</name>
</gene>
<feature type="compositionally biased region" description="Polar residues" evidence="1">
    <location>
        <begin position="117"/>
        <end position="130"/>
    </location>
</feature>
<reference evidence="2" key="1">
    <citation type="submission" date="2020-10" db="EMBL/GenBank/DDBJ databases">
        <authorList>
            <person name="Kusch S."/>
        </authorList>
    </citation>
    <scope>NUCLEOTIDE SEQUENCE</scope>
    <source>
        <strain evidence="2">SwB9</strain>
    </source>
</reference>
<feature type="compositionally biased region" description="Basic and acidic residues" evidence="1">
    <location>
        <begin position="533"/>
        <end position="545"/>
    </location>
</feature>
<dbReference type="AlphaFoldDB" id="A0A8H2ZLE1"/>
<accession>A0A8H2ZLE1</accession>
<feature type="compositionally biased region" description="Basic and acidic residues" evidence="1">
    <location>
        <begin position="314"/>
        <end position="323"/>
    </location>
</feature>
<feature type="compositionally biased region" description="Basic and acidic residues" evidence="1">
    <location>
        <begin position="13"/>
        <end position="33"/>
    </location>
</feature>